<dbReference type="InterPro" id="IPR002035">
    <property type="entry name" value="VWF_A"/>
</dbReference>
<dbReference type="PROSITE" id="PS50234">
    <property type="entry name" value="VWFA"/>
    <property type="match status" value="1"/>
</dbReference>
<dbReference type="InterPro" id="IPR036465">
    <property type="entry name" value="vWFA_dom_sf"/>
</dbReference>
<sequence length="122" mass="13545">EYQRIAKSMERWGNLGGIVWNKTTGYLVGGHQRVKVLKARMPEKKKVIVHFTDGGPDNAHHVNRAVKAARDAGTKVYAIGAGIHMGRSLETQYGKGNWETVYQVSDLPQAVGRLLKRLDSFG</sequence>
<protein>
    <recommendedName>
        <fullName evidence="1">VWFA domain-containing protein</fullName>
    </recommendedName>
</protein>
<dbReference type="Pfam" id="PF00092">
    <property type="entry name" value="VWA"/>
    <property type="match status" value="1"/>
</dbReference>
<dbReference type="AlphaFoldDB" id="A0A0F8ZAW2"/>
<reference evidence="2" key="1">
    <citation type="journal article" date="2015" name="Nature">
        <title>Complex archaea that bridge the gap between prokaryotes and eukaryotes.</title>
        <authorList>
            <person name="Spang A."/>
            <person name="Saw J.H."/>
            <person name="Jorgensen S.L."/>
            <person name="Zaremba-Niedzwiedzka K."/>
            <person name="Martijn J."/>
            <person name="Lind A.E."/>
            <person name="van Eijk R."/>
            <person name="Schleper C."/>
            <person name="Guy L."/>
            <person name="Ettema T.J."/>
        </authorList>
    </citation>
    <scope>NUCLEOTIDE SEQUENCE</scope>
</reference>
<evidence type="ECO:0000259" key="1">
    <source>
        <dbReference type="PROSITE" id="PS50234"/>
    </source>
</evidence>
<gene>
    <name evidence="2" type="ORF">LCGC14_2718020</name>
</gene>
<name>A0A0F8ZAW2_9ZZZZ</name>
<dbReference type="EMBL" id="LAZR01048878">
    <property type="protein sequence ID" value="KKK90932.1"/>
    <property type="molecule type" value="Genomic_DNA"/>
</dbReference>
<comment type="caution">
    <text evidence="2">The sequence shown here is derived from an EMBL/GenBank/DDBJ whole genome shotgun (WGS) entry which is preliminary data.</text>
</comment>
<dbReference type="SUPFAM" id="SSF53300">
    <property type="entry name" value="vWA-like"/>
    <property type="match status" value="1"/>
</dbReference>
<dbReference type="Gene3D" id="3.40.50.410">
    <property type="entry name" value="von Willebrand factor, type A domain"/>
    <property type="match status" value="1"/>
</dbReference>
<feature type="domain" description="VWFA" evidence="1">
    <location>
        <begin position="39"/>
        <end position="118"/>
    </location>
</feature>
<organism evidence="2">
    <name type="scientific">marine sediment metagenome</name>
    <dbReference type="NCBI Taxonomy" id="412755"/>
    <lineage>
        <taxon>unclassified sequences</taxon>
        <taxon>metagenomes</taxon>
        <taxon>ecological metagenomes</taxon>
    </lineage>
</organism>
<proteinExistence type="predicted"/>
<evidence type="ECO:0000313" key="2">
    <source>
        <dbReference type="EMBL" id="KKK90932.1"/>
    </source>
</evidence>
<feature type="non-terminal residue" evidence="2">
    <location>
        <position position="1"/>
    </location>
</feature>
<accession>A0A0F8ZAW2</accession>